<evidence type="ECO:0000256" key="1">
    <source>
        <dbReference type="ARBA" id="ARBA00007447"/>
    </source>
</evidence>
<evidence type="ECO:0000313" key="12">
    <source>
        <dbReference type="EMBL" id="CAI0428219.1"/>
    </source>
</evidence>
<dbReference type="InterPro" id="IPR032799">
    <property type="entry name" value="TAXi_C"/>
</dbReference>
<dbReference type="SUPFAM" id="SSF50630">
    <property type="entry name" value="Acid proteases"/>
    <property type="match status" value="1"/>
</dbReference>
<dbReference type="PANTHER" id="PTHR13683:SF800">
    <property type="entry name" value="EUKARYOTIC ASPARTYL PROTEASE FAMILY PROTEIN"/>
    <property type="match status" value="1"/>
</dbReference>
<feature type="active site" evidence="9">
    <location>
        <position position="314"/>
    </location>
</feature>
<dbReference type="InterPro" id="IPR032861">
    <property type="entry name" value="TAXi_N"/>
</dbReference>
<protein>
    <recommendedName>
        <fullName evidence="7">Aspartic proteinase Asp1</fullName>
    </recommendedName>
    <alternativeName>
        <fullName evidence="8">Nucellin-like protein</fullName>
    </alternativeName>
</protein>
<dbReference type="PRINTS" id="PR00792">
    <property type="entry name" value="PEPSIN"/>
</dbReference>
<keyword evidence="4" id="KW-0677">Repeat</keyword>
<dbReference type="GO" id="GO:0006508">
    <property type="term" value="P:proteolysis"/>
    <property type="evidence" value="ECO:0007669"/>
    <property type="project" value="UniProtKB-KW"/>
</dbReference>
<keyword evidence="5" id="KW-0064">Aspartyl protease</keyword>
<proteinExistence type="inferred from homology"/>
<comment type="similarity">
    <text evidence="1">Belongs to the peptidase A1 family.</text>
</comment>
<evidence type="ECO:0000256" key="2">
    <source>
        <dbReference type="ARBA" id="ARBA00022670"/>
    </source>
</evidence>
<dbReference type="EMBL" id="CAMGYJ010000006">
    <property type="protein sequence ID" value="CAI0428219.1"/>
    <property type="molecule type" value="Genomic_DNA"/>
</dbReference>
<dbReference type="InterPro" id="IPR001461">
    <property type="entry name" value="Aspartic_peptidase_A1"/>
</dbReference>
<accession>A0AAV0L4H1</accession>
<evidence type="ECO:0000256" key="8">
    <source>
        <dbReference type="ARBA" id="ARBA00077656"/>
    </source>
</evidence>
<evidence type="ECO:0000313" key="13">
    <source>
        <dbReference type="Proteomes" id="UP001154282"/>
    </source>
</evidence>
<dbReference type="GO" id="GO:0004190">
    <property type="term" value="F:aspartic-type endopeptidase activity"/>
    <property type="evidence" value="ECO:0007669"/>
    <property type="project" value="UniProtKB-KW"/>
</dbReference>
<dbReference type="Pfam" id="PF14543">
    <property type="entry name" value="TAXi_N"/>
    <property type="match status" value="1"/>
</dbReference>
<evidence type="ECO:0000256" key="5">
    <source>
        <dbReference type="ARBA" id="ARBA00022750"/>
    </source>
</evidence>
<dbReference type="FunFam" id="2.40.70.10:FF:000027">
    <property type="entry name" value="Aspartic proteinase Asp1 isoform A"/>
    <property type="match status" value="1"/>
</dbReference>
<feature type="active site" evidence="9">
    <location>
        <position position="101"/>
    </location>
</feature>
<feature type="signal peptide" evidence="10">
    <location>
        <begin position="1"/>
        <end position="28"/>
    </location>
</feature>
<dbReference type="InterPro" id="IPR021109">
    <property type="entry name" value="Peptidase_aspartic_dom_sf"/>
</dbReference>
<evidence type="ECO:0000259" key="11">
    <source>
        <dbReference type="PROSITE" id="PS51767"/>
    </source>
</evidence>
<keyword evidence="6" id="KW-0378">Hydrolase</keyword>
<dbReference type="Gene3D" id="2.40.70.10">
    <property type="entry name" value="Acid Proteases"/>
    <property type="match status" value="2"/>
</dbReference>
<evidence type="ECO:0000256" key="9">
    <source>
        <dbReference type="PIRSR" id="PIRSR601461-1"/>
    </source>
</evidence>
<name>A0AAV0L4H1_9ROSI</name>
<keyword evidence="3 10" id="KW-0732">Signal</keyword>
<dbReference type="FunFam" id="2.40.70.10:FF:000015">
    <property type="entry name" value="Aspartyl protease family protein"/>
    <property type="match status" value="1"/>
</dbReference>
<gene>
    <name evidence="12" type="ORF">LITE_LOCUS21555</name>
</gene>
<comment type="caution">
    <text evidence="12">The sequence shown here is derived from an EMBL/GenBank/DDBJ whole genome shotgun (WGS) entry which is preliminary data.</text>
</comment>
<evidence type="ECO:0000256" key="6">
    <source>
        <dbReference type="ARBA" id="ARBA00022801"/>
    </source>
</evidence>
<evidence type="ECO:0000256" key="7">
    <source>
        <dbReference type="ARBA" id="ARBA00068871"/>
    </source>
</evidence>
<evidence type="ECO:0000256" key="10">
    <source>
        <dbReference type="SAM" id="SignalP"/>
    </source>
</evidence>
<keyword evidence="2" id="KW-0645">Protease</keyword>
<dbReference type="PROSITE" id="PS51767">
    <property type="entry name" value="PEPTIDASE_A1"/>
    <property type="match status" value="1"/>
</dbReference>
<dbReference type="Proteomes" id="UP001154282">
    <property type="component" value="Unassembled WGS sequence"/>
</dbReference>
<dbReference type="InterPro" id="IPR033121">
    <property type="entry name" value="PEPTIDASE_A1"/>
</dbReference>
<dbReference type="AlphaFoldDB" id="A0AAV0L4H1"/>
<dbReference type="PANTHER" id="PTHR13683">
    <property type="entry name" value="ASPARTYL PROTEASES"/>
    <property type="match status" value="1"/>
</dbReference>
<sequence>MAKGKTGFPVLLLVQLVAIVALSMAATAAGSGHGGGWSLRKAMFSRGGESSSAASSSMGFNRVGSSSSVVFPLHGNVYPIGFYNVTVYIGQPPKPYYLDVDTGSDLTWLQCDAPCVQCIEAPHPYYRPSNNLVPCKDPICASLHPPGHRCKENEQCDYEVEYADGGSSLGVLVKDMFLLNFTNGKYHNPHLALGCGYDQLPGGSYHPIDGVLGLGSGKSGILSQLSSYGLVRNVVGHCLSARGGGFLFFGDDVYDSSRVAWTPMLRHDSEFKLASHISSFCLALVVRRHYSPGYAELVFGGKATGVKNLLVAIDSGSSYTYFGSQAYQVLIQLLMKELSGKPLREDWDDRTLPVCWRGQRPFKTIRDVRKYFKPLALTFKGGWRSRTTYEMPPESYLIISSKGNVCLGILNGTEVGLQDLTIIGDVSMQDRMVIYDNEKQMIGWSAAANCDRLPSSSSSY</sequence>
<feature type="chain" id="PRO_5043706942" description="Aspartic proteinase Asp1" evidence="10">
    <location>
        <begin position="29"/>
        <end position="460"/>
    </location>
</feature>
<feature type="domain" description="Peptidase A1" evidence="11">
    <location>
        <begin position="83"/>
        <end position="445"/>
    </location>
</feature>
<evidence type="ECO:0000256" key="3">
    <source>
        <dbReference type="ARBA" id="ARBA00022729"/>
    </source>
</evidence>
<organism evidence="12 13">
    <name type="scientific">Linum tenue</name>
    <dbReference type="NCBI Taxonomy" id="586396"/>
    <lineage>
        <taxon>Eukaryota</taxon>
        <taxon>Viridiplantae</taxon>
        <taxon>Streptophyta</taxon>
        <taxon>Embryophyta</taxon>
        <taxon>Tracheophyta</taxon>
        <taxon>Spermatophyta</taxon>
        <taxon>Magnoliopsida</taxon>
        <taxon>eudicotyledons</taxon>
        <taxon>Gunneridae</taxon>
        <taxon>Pentapetalae</taxon>
        <taxon>rosids</taxon>
        <taxon>fabids</taxon>
        <taxon>Malpighiales</taxon>
        <taxon>Linaceae</taxon>
        <taxon>Linum</taxon>
    </lineage>
</organism>
<keyword evidence="13" id="KW-1185">Reference proteome</keyword>
<evidence type="ECO:0000256" key="4">
    <source>
        <dbReference type="ARBA" id="ARBA00022737"/>
    </source>
</evidence>
<dbReference type="Pfam" id="PF14541">
    <property type="entry name" value="TAXi_C"/>
    <property type="match status" value="1"/>
</dbReference>
<reference evidence="12" key="1">
    <citation type="submission" date="2022-08" db="EMBL/GenBank/DDBJ databases">
        <authorList>
            <person name="Gutierrez-Valencia J."/>
        </authorList>
    </citation>
    <scope>NUCLEOTIDE SEQUENCE</scope>
</reference>